<feature type="domain" description="C2H2-type" evidence="14">
    <location>
        <begin position="119"/>
        <end position="146"/>
    </location>
</feature>
<feature type="compositionally biased region" description="Basic and acidic residues" evidence="13">
    <location>
        <begin position="58"/>
        <end position="70"/>
    </location>
</feature>
<comment type="subcellular location">
    <subcellularLocation>
        <location evidence="1">Nucleus</location>
    </subcellularLocation>
</comment>
<evidence type="ECO:0000256" key="9">
    <source>
        <dbReference type="ARBA" id="ARBA00023163"/>
    </source>
</evidence>
<keyword evidence="7" id="KW-0805">Transcription regulation</keyword>
<evidence type="ECO:0000256" key="7">
    <source>
        <dbReference type="ARBA" id="ARBA00023015"/>
    </source>
</evidence>
<comment type="caution">
    <text evidence="15">The sequence shown here is derived from an EMBL/GenBank/DDBJ whole genome shotgun (WGS) entry which is preliminary data.</text>
</comment>
<gene>
    <name evidence="15" type="ORF">AFUS01_LOCUS39602</name>
</gene>
<dbReference type="GO" id="GO:0000978">
    <property type="term" value="F:RNA polymerase II cis-regulatory region sequence-specific DNA binding"/>
    <property type="evidence" value="ECO:0007669"/>
    <property type="project" value="TreeGrafter"/>
</dbReference>
<dbReference type="PROSITE" id="PS00028">
    <property type="entry name" value="ZINC_FINGER_C2H2_1"/>
    <property type="match status" value="1"/>
</dbReference>
<evidence type="ECO:0000256" key="3">
    <source>
        <dbReference type="ARBA" id="ARBA00022723"/>
    </source>
</evidence>
<organism evidence="15 16">
    <name type="scientific">Allacma fusca</name>
    <dbReference type="NCBI Taxonomy" id="39272"/>
    <lineage>
        <taxon>Eukaryota</taxon>
        <taxon>Metazoa</taxon>
        <taxon>Ecdysozoa</taxon>
        <taxon>Arthropoda</taxon>
        <taxon>Hexapoda</taxon>
        <taxon>Collembola</taxon>
        <taxon>Symphypleona</taxon>
        <taxon>Sminthuridae</taxon>
        <taxon>Allacma</taxon>
    </lineage>
</organism>
<feature type="domain" description="C2H2-type" evidence="14">
    <location>
        <begin position="147"/>
        <end position="174"/>
    </location>
</feature>
<dbReference type="InterPro" id="IPR050527">
    <property type="entry name" value="Snail/Krueppel_Znf"/>
</dbReference>
<dbReference type="InterPro" id="IPR013087">
    <property type="entry name" value="Znf_C2H2_type"/>
</dbReference>
<keyword evidence="8" id="KW-0238">DNA-binding</keyword>
<proteinExistence type="inferred from homology"/>
<dbReference type="AlphaFoldDB" id="A0A8J2L706"/>
<dbReference type="PROSITE" id="PS50157">
    <property type="entry name" value="ZINC_FINGER_C2H2_2"/>
    <property type="match status" value="3"/>
</dbReference>
<name>A0A8J2L706_9HEXA</name>
<keyword evidence="3" id="KW-0479">Metal-binding</keyword>
<dbReference type="Proteomes" id="UP000708208">
    <property type="component" value="Unassembled WGS sequence"/>
</dbReference>
<evidence type="ECO:0000256" key="2">
    <source>
        <dbReference type="ARBA" id="ARBA00006991"/>
    </source>
</evidence>
<dbReference type="EMBL" id="CAJVCH010552764">
    <property type="protein sequence ID" value="CAG7829758.1"/>
    <property type="molecule type" value="Genomic_DNA"/>
</dbReference>
<evidence type="ECO:0000256" key="13">
    <source>
        <dbReference type="SAM" id="MobiDB-lite"/>
    </source>
</evidence>
<evidence type="ECO:0000256" key="10">
    <source>
        <dbReference type="ARBA" id="ARBA00023242"/>
    </source>
</evidence>
<accession>A0A8J2L706</accession>
<dbReference type="FunFam" id="3.30.160.60:FF:002343">
    <property type="entry name" value="Zinc finger protein 33A"/>
    <property type="match status" value="1"/>
</dbReference>
<dbReference type="FunFam" id="3.30.160.60:FF:000446">
    <property type="entry name" value="Zinc finger protein"/>
    <property type="match status" value="1"/>
</dbReference>
<evidence type="ECO:0000256" key="12">
    <source>
        <dbReference type="PROSITE-ProRule" id="PRU00042"/>
    </source>
</evidence>
<reference evidence="15" key="1">
    <citation type="submission" date="2021-06" db="EMBL/GenBank/DDBJ databases">
        <authorList>
            <person name="Hodson N. C."/>
            <person name="Mongue J. A."/>
            <person name="Jaron S. K."/>
        </authorList>
    </citation>
    <scope>NUCLEOTIDE SEQUENCE</scope>
</reference>
<evidence type="ECO:0000313" key="16">
    <source>
        <dbReference type="Proteomes" id="UP000708208"/>
    </source>
</evidence>
<keyword evidence="5 12" id="KW-0863">Zinc-finger</keyword>
<feature type="domain" description="C2H2-type" evidence="14">
    <location>
        <begin position="175"/>
        <end position="202"/>
    </location>
</feature>
<dbReference type="GO" id="GO:0008270">
    <property type="term" value="F:zinc ion binding"/>
    <property type="evidence" value="ECO:0007669"/>
    <property type="project" value="UniProtKB-KW"/>
</dbReference>
<keyword evidence="6" id="KW-0862">Zinc</keyword>
<evidence type="ECO:0000313" key="15">
    <source>
        <dbReference type="EMBL" id="CAG7829758.1"/>
    </source>
</evidence>
<comment type="similarity">
    <text evidence="11">Belongs to the snail C2H2-type zinc-finger protein family.</text>
</comment>
<keyword evidence="16" id="KW-1185">Reference proteome</keyword>
<comment type="similarity">
    <text evidence="2">Belongs to the krueppel C2H2-type zinc-finger protein family.</text>
</comment>
<evidence type="ECO:0000256" key="11">
    <source>
        <dbReference type="ARBA" id="ARBA00037948"/>
    </source>
</evidence>
<dbReference type="GO" id="GO:0000981">
    <property type="term" value="F:DNA-binding transcription factor activity, RNA polymerase II-specific"/>
    <property type="evidence" value="ECO:0007669"/>
    <property type="project" value="TreeGrafter"/>
</dbReference>
<evidence type="ECO:0000256" key="5">
    <source>
        <dbReference type="ARBA" id="ARBA00022771"/>
    </source>
</evidence>
<dbReference type="PANTHER" id="PTHR24388:SF96">
    <property type="entry name" value="GENE, 32687-RELATED"/>
    <property type="match status" value="1"/>
</dbReference>
<dbReference type="OrthoDB" id="6077919at2759"/>
<dbReference type="GO" id="GO:0005634">
    <property type="term" value="C:nucleus"/>
    <property type="evidence" value="ECO:0007669"/>
    <property type="project" value="UniProtKB-SubCell"/>
</dbReference>
<evidence type="ECO:0000256" key="6">
    <source>
        <dbReference type="ARBA" id="ARBA00022833"/>
    </source>
</evidence>
<evidence type="ECO:0000256" key="1">
    <source>
        <dbReference type="ARBA" id="ARBA00004123"/>
    </source>
</evidence>
<sequence>MELRKNRQKGLVDGACGKITISKIATEACQVRACLKLEKKMARCKNEIQQLLKAKYKNSSEDHIRPRNSQDEEPTNNGPEEKQVSEIRFKQLHENPKQVSEILSKKLHENPKQAPGRPFKCSECSYSAGFLQVFLAHKRIHTGERPFKCNFCPASFPHYTSLVSHRRQHTGERPYPCRICNYSGTQQNCLRVHMKGHTEKNAFKCSMCPYWTSSPGLTHKHERTCHNGKYVGAGRYLDDKVGRSKPAMCKLESKAISKKIQSKVNVSTFSSELALSRDLALQEFEIDGELIKKTVAQCDVKLQHLAVVKLSGKSNLRGQF</sequence>
<evidence type="ECO:0000259" key="14">
    <source>
        <dbReference type="PROSITE" id="PS50157"/>
    </source>
</evidence>
<evidence type="ECO:0000256" key="8">
    <source>
        <dbReference type="ARBA" id="ARBA00023125"/>
    </source>
</evidence>
<dbReference type="SMART" id="SM00355">
    <property type="entry name" value="ZnF_C2H2"/>
    <property type="match status" value="4"/>
</dbReference>
<evidence type="ECO:0000256" key="4">
    <source>
        <dbReference type="ARBA" id="ARBA00022737"/>
    </source>
</evidence>
<feature type="region of interest" description="Disordered" evidence="13">
    <location>
        <begin position="57"/>
        <end position="82"/>
    </location>
</feature>
<keyword evidence="9" id="KW-0804">Transcription</keyword>
<protein>
    <recommendedName>
        <fullName evidence="14">C2H2-type domain-containing protein</fullName>
    </recommendedName>
</protein>
<keyword evidence="10" id="KW-0539">Nucleus</keyword>
<keyword evidence="4" id="KW-0677">Repeat</keyword>
<dbReference type="PANTHER" id="PTHR24388">
    <property type="entry name" value="ZINC FINGER PROTEIN"/>
    <property type="match status" value="1"/>
</dbReference>